<keyword evidence="2" id="KW-0812">Transmembrane</keyword>
<keyword evidence="2" id="KW-1133">Transmembrane helix</keyword>
<name>A0ABY3RR65_9MICO</name>
<dbReference type="PANTHER" id="PTHR42736">
    <property type="entry name" value="PROTEIN-GLUTAMINE GAMMA-GLUTAMYLTRANSFERASE"/>
    <property type="match status" value="1"/>
</dbReference>
<feature type="transmembrane region" description="Helical" evidence="2">
    <location>
        <begin position="180"/>
        <end position="197"/>
    </location>
</feature>
<evidence type="ECO:0000313" key="4">
    <source>
        <dbReference type="EMBL" id="UGS26537.1"/>
    </source>
</evidence>
<feature type="region of interest" description="Disordered" evidence="1">
    <location>
        <begin position="727"/>
        <end position="760"/>
    </location>
</feature>
<keyword evidence="2" id="KW-0472">Membrane</keyword>
<dbReference type="Pfam" id="PF11992">
    <property type="entry name" value="TgpA_N"/>
    <property type="match status" value="1"/>
</dbReference>
<dbReference type="Pfam" id="PF01841">
    <property type="entry name" value="Transglut_core"/>
    <property type="match status" value="1"/>
</dbReference>
<dbReference type="SUPFAM" id="SSF54001">
    <property type="entry name" value="Cysteine proteinases"/>
    <property type="match status" value="1"/>
</dbReference>
<dbReference type="RefSeq" id="WP_231820187.1">
    <property type="nucleotide sequence ID" value="NZ_CP082781.1"/>
</dbReference>
<dbReference type="Proteomes" id="UP001199642">
    <property type="component" value="Chromosome"/>
</dbReference>
<dbReference type="InterPro" id="IPR021878">
    <property type="entry name" value="TgpA_N"/>
</dbReference>
<feature type="transmembrane region" description="Helical" evidence="2">
    <location>
        <begin position="34"/>
        <end position="53"/>
    </location>
</feature>
<dbReference type="Gene3D" id="3.10.620.30">
    <property type="match status" value="1"/>
</dbReference>
<protein>
    <submittedName>
        <fullName evidence="4">DUF3488 and transglutaminase-like domain-containing protein</fullName>
    </submittedName>
</protein>
<feature type="transmembrane region" description="Helical" evidence="2">
    <location>
        <begin position="637"/>
        <end position="657"/>
    </location>
</feature>
<reference evidence="4 5" key="1">
    <citation type="submission" date="2023-01" db="EMBL/GenBank/DDBJ databases">
        <title>Characterization of estradiol degrading bacteria Microbacterium sp. MZT7 and reveal degrading genes through genome analysis.</title>
        <authorList>
            <person name="Hao P."/>
            <person name="Gao Y."/>
        </authorList>
    </citation>
    <scope>NUCLEOTIDE SEQUENCE [LARGE SCALE GENOMIC DNA]</scope>
    <source>
        <strain evidence="4 5">MZT7</strain>
    </source>
</reference>
<feature type="compositionally biased region" description="Low complexity" evidence="1">
    <location>
        <begin position="727"/>
        <end position="740"/>
    </location>
</feature>
<feature type="compositionally biased region" description="Low complexity" evidence="1">
    <location>
        <begin position="584"/>
        <end position="611"/>
    </location>
</feature>
<evidence type="ECO:0000256" key="2">
    <source>
        <dbReference type="SAM" id="Phobius"/>
    </source>
</evidence>
<sequence>MPARDQGSAAAWQGPVLSSPDATGGAGAERDTGVVGAALITALCLAVAVWPLLGVIQAGRWSADALGVALGVLVAGVALRLLLRGRPRAAVIPVVLAGQALAASVMLTVLEFRAEALAGVLPTPEAARALPPLFAQAWQEVLLGSAPLESTRPVAVVIALGVAALAIVLDLLVVVLRLPLLAVLAVAGVGVVPAAAVPGTVDVVWFVALAVVLLVLLRVGVRRDVSGRSAFRRDDAAAAVARPPRPRTAAALAVGAAAVVVALAVSPILPVSATGVEIVAGSTALNPTMRLGEDLRRPTPRTALTLITDAASAPYLRIATLSAFDGEVWHPDRARTSALRDGLGAVAAAEGVALRTARTSIRVTGVSGSWLPLPYQATTVRGLNGSWIAMRDNRTVIASDADAADQNYTVESASVQPTLEQVRAASAAQAPVAGPFRDLPADLPPVIEETARQVAGAEGSDYDRMVALQTWFRAGFRYSEETPVAEGFDGTGVDAVEAFLTVREGYCVHFAGAFALMARSLGMPTRIVVGYLPGTASDQRQDGGPVYLVTSDQLHSWPEVYFEGLGWIPFEPTATRGVPTRFETAANGTGNGAPATSEAPTSEPTTAPATSDPFDRNDQDPDAGGAVPLRTFDPYPLLWTILGVLAVVLLPALARAIRRAARFGAIRRGDATAAWAEVRDTLLDLGLPASSAESPRTRGARLTATGGVDPGAVRVLVTAVERASYARASSPGSPPAAGSGLRAGGNDPAPVAARTESPAADGAELASAVRRIRADLAGGVSARDRILAALAPRSLFGGRLTAASVS</sequence>
<evidence type="ECO:0000256" key="1">
    <source>
        <dbReference type="SAM" id="MobiDB-lite"/>
    </source>
</evidence>
<dbReference type="InterPro" id="IPR052901">
    <property type="entry name" value="Bact_TGase-like"/>
</dbReference>
<feature type="region of interest" description="Disordered" evidence="1">
    <location>
        <begin position="1"/>
        <end position="25"/>
    </location>
</feature>
<feature type="transmembrane region" description="Helical" evidence="2">
    <location>
        <begin position="90"/>
        <end position="110"/>
    </location>
</feature>
<feature type="domain" description="Transglutaminase-like" evidence="3">
    <location>
        <begin position="499"/>
        <end position="574"/>
    </location>
</feature>
<feature type="region of interest" description="Disordered" evidence="1">
    <location>
        <begin position="582"/>
        <end position="627"/>
    </location>
</feature>
<gene>
    <name evidence="4" type="ORF">K8F61_18265</name>
</gene>
<dbReference type="InterPro" id="IPR038765">
    <property type="entry name" value="Papain-like_cys_pep_sf"/>
</dbReference>
<feature type="transmembrane region" description="Helical" evidence="2">
    <location>
        <begin position="203"/>
        <end position="221"/>
    </location>
</feature>
<evidence type="ECO:0000313" key="5">
    <source>
        <dbReference type="Proteomes" id="UP001199642"/>
    </source>
</evidence>
<dbReference type="SMART" id="SM00460">
    <property type="entry name" value="TGc"/>
    <property type="match status" value="1"/>
</dbReference>
<organism evidence="4 5">
    <name type="scientific">Microbacterium resistens</name>
    <dbReference type="NCBI Taxonomy" id="156977"/>
    <lineage>
        <taxon>Bacteria</taxon>
        <taxon>Bacillati</taxon>
        <taxon>Actinomycetota</taxon>
        <taxon>Actinomycetes</taxon>
        <taxon>Micrococcales</taxon>
        <taxon>Microbacteriaceae</taxon>
        <taxon>Microbacterium</taxon>
    </lineage>
</organism>
<proteinExistence type="predicted"/>
<feature type="transmembrane region" description="Helical" evidence="2">
    <location>
        <begin position="154"/>
        <end position="173"/>
    </location>
</feature>
<dbReference type="EMBL" id="CP082781">
    <property type="protein sequence ID" value="UGS26537.1"/>
    <property type="molecule type" value="Genomic_DNA"/>
</dbReference>
<keyword evidence="5" id="KW-1185">Reference proteome</keyword>
<evidence type="ECO:0000259" key="3">
    <source>
        <dbReference type="SMART" id="SM00460"/>
    </source>
</evidence>
<accession>A0ABY3RR65</accession>
<feature type="transmembrane region" description="Helical" evidence="2">
    <location>
        <begin position="249"/>
        <end position="269"/>
    </location>
</feature>
<feature type="transmembrane region" description="Helical" evidence="2">
    <location>
        <begin position="65"/>
        <end position="83"/>
    </location>
</feature>
<dbReference type="PANTHER" id="PTHR42736:SF1">
    <property type="entry name" value="PROTEIN-GLUTAMINE GAMMA-GLUTAMYLTRANSFERASE"/>
    <property type="match status" value="1"/>
</dbReference>
<dbReference type="InterPro" id="IPR002931">
    <property type="entry name" value="Transglutaminase-like"/>
</dbReference>